<name>A0A0V0GVC8_SOLCH</name>
<dbReference type="EMBL" id="GEDG01030143">
    <property type="protein sequence ID" value="JAP12098.1"/>
    <property type="molecule type" value="Transcribed_RNA"/>
</dbReference>
<evidence type="ECO:0000313" key="1">
    <source>
        <dbReference type="EMBL" id="JAP12098.1"/>
    </source>
</evidence>
<sequence length="110" mass="11874">MVTSNGKLSLLSNFSLFLLPEPIKSTISVSLGANKSTESISGELASVSARLIQMANIELDRCMILGSYQPVSSRALPRDVKVHVLSLVILHLDNGFTQIDLEGENTSKTD</sequence>
<reference evidence="1" key="1">
    <citation type="submission" date="2015-12" db="EMBL/GenBank/DDBJ databases">
        <title>Gene expression during late stages of embryo sac development: a critical building block for successful pollen-pistil interactions.</title>
        <authorList>
            <person name="Liu Y."/>
            <person name="Joly V."/>
            <person name="Sabar M."/>
            <person name="Matton D.P."/>
        </authorList>
    </citation>
    <scope>NUCLEOTIDE SEQUENCE</scope>
</reference>
<organism evidence="1">
    <name type="scientific">Solanum chacoense</name>
    <name type="common">Chaco potato</name>
    <dbReference type="NCBI Taxonomy" id="4108"/>
    <lineage>
        <taxon>Eukaryota</taxon>
        <taxon>Viridiplantae</taxon>
        <taxon>Streptophyta</taxon>
        <taxon>Embryophyta</taxon>
        <taxon>Tracheophyta</taxon>
        <taxon>Spermatophyta</taxon>
        <taxon>Magnoliopsida</taxon>
        <taxon>eudicotyledons</taxon>
        <taxon>Gunneridae</taxon>
        <taxon>Pentapetalae</taxon>
        <taxon>asterids</taxon>
        <taxon>lamiids</taxon>
        <taxon>Solanales</taxon>
        <taxon>Solanaceae</taxon>
        <taxon>Solanoideae</taxon>
        <taxon>Solaneae</taxon>
        <taxon>Solanum</taxon>
    </lineage>
</organism>
<proteinExistence type="predicted"/>
<accession>A0A0V0GVC8</accession>
<protein>
    <submittedName>
        <fullName evidence="1">Putative ovule protein</fullName>
    </submittedName>
</protein>
<dbReference type="AlphaFoldDB" id="A0A0V0GVC8"/>